<sequence length="116" mass="12933">MYPSTERQNGIEAQFSLGQQLLFRAQVRRARRLAAWAAGKRRLTPSQASEYADVLVGLQMEPRGNRLIVDRVYLDLVRDGLDMPRALVEREAEHLLTLAEAEIGEAGAPAPRHALA</sequence>
<dbReference type="Gene3D" id="1.10.790.20">
    <property type="entry name" value="Domain of unknown function DUF1476"/>
    <property type="match status" value="1"/>
</dbReference>
<reference evidence="1" key="1">
    <citation type="submission" date="2021-02" db="EMBL/GenBank/DDBJ databases">
        <title>Skermanella TT6 skin isolate.</title>
        <authorList>
            <person name="Lee K."/>
            <person name="Ganzorig M."/>
        </authorList>
    </citation>
    <scope>NUCLEOTIDE SEQUENCE</scope>
    <source>
        <strain evidence="1">TT6</strain>
    </source>
</reference>
<protein>
    <submittedName>
        <fullName evidence="1">DUF1476 family protein</fullName>
    </submittedName>
</protein>
<accession>A0ABX7B006</accession>
<evidence type="ECO:0000313" key="2">
    <source>
        <dbReference type="Proteomes" id="UP000595197"/>
    </source>
</evidence>
<dbReference type="InterPro" id="IPR038293">
    <property type="entry name" value="ATPase_inh_sub_z_sf"/>
</dbReference>
<keyword evidence="2" id="KW-1185">Reference proteome</keyword>
<dbReference type="RefSeq" id="WP_201071027.1">
    <property type="nucleotide sequence ID" value="NZ_CP067420.1"/>
</dbReference>
<organism evidence="1 2">
    <name type="scientific">Skermanella cutis</name>
    <dbReference type="NCBI Taxonomy" id="2775420"/>
    <lineage>
        <taxon>Bacteria</taxon>
        <taxon>Pseudomonadati</taxon>
        <taxon>Pseudomonadota</taxon>
        <taxon>Alphaproteobacteria</taxon>
        <taxon>Rhodospirillales</taxon>
        <taxon>Azospirillaceae</taxon>
        <taxon>Skermanella</taxon>
    </lineage>
</organism>
<evidence type="ECO:0000313" key="1">
    <source>
        <dbReference type="EMBL" id="QQP87593.1"/>
    </source>
</evidence>
<gene>
    <name evidence="1" type="ORF">IGS68_15955</name>
</gene>
<dbReference type="Proteomes" id="UP000595197">
    <property type="component" value="Chromosome"/>
</dbReference>
<dbReference type="Pfam" id="PF07345">
    <property type="entry name" value="ATPaseInh_sub_z"/>
    <property type="match status" value="1"/>
</dbReference>
<name>A0ABX7B006_9PROT</name>
<dbReference type="EMBL" id="CP067420">
    <property type="protein sequence ID" value="QQP87593.1"/>
    <property type="molecule type" value="Genomic_DNA"/>
</dbReference>
<dbReference type="InterPro" id="IPR009945">
    <property type="entry name" value="ATPase_inh_sub_z"/>
</dbReference>
<proteinExistence type="predicted"/>